<keyword evidence="1" id="KW-0472">Membrane</keyword>
<keyword evidence="1" id="KW-0812">Transmembrane</keyword>
<dbReference type="Pfam" id="PF23959">
    <property type="entry name" value="DUF7288"/>
    <property type="match status" value="1"/>
</dbReference>
<evidence type="ECO:0000313" key="2">
    <source>
        <dbReference type="EMBL" id="MFC7080627.1"/>
    </source>
</evidence>
<reference evidence="2 3" key="1">
    <citation type="journal article" date="2019" name="Int. J. Syst. Evol. Microbiol.">
        <title>The Global Catalogue of Microorganisms (GCM) 10K type strain sequencing project: providing services to taxonomists for standard genome sequencing and annotation.</title>
        <authorList>
            <consortium name="The Broad Institute Genomics Platform"/>
            <consortium name="The Broad Institute Genome Sequencing Center for Infectious Disease"/>
            <person name="Wu L."/>
            <person name="Ma J."/>
        </authorList>
    </citation>
    <scope>NUCLEOTIDE SEQUENCE [LARGE SCALE GENOMIC DNA]</scope>
    <source>
        <strain evidence="2 3">DT72</strain>
    </source>
</reference>
<evidence type="ECO:0000256" key="1">
    <source>
        <dbReference type="SAM" id="Phobius"/>
    </source>
</evidence>
<dbReference type="GeneID" id="79302721"/>
<sequence>MSDDTSRGRGPARGRGQVHTLEAFTAALLVVSGVLFALQTTAVTPLTASTSNQHVENQHRTAASDLLASAAQNRTLRPAVTYWDPAQGAFVNATGRGYYANGGPPNAFGDALNQTFGNLSATGRRIAYNVYVRYRTPGNATRRQTMVYMGSPSDNAATATRTVALYDDTSLSGAAGNVSAANFYAPDAARNSSLYNVVEVQIVVWQM</sequence>
<keyword evidence="3" id="KW-1185">Reference proteome</keyword>
<gene>
    <name evidence="2" type="ORF">ACFQJ6_11375</name>
</gene>
<comment type="caution">
    <text evidence="2">The sequence shown here is derived from an EMBL/GenBank/DDBJ whole genome shotgun (WGS) entry which is preliminary data.</text>
</comment>
<dbReference type="InterPro" id="IPR055712">
    <property type="entry name" value="DUF7288"/>
</dbReference>
<proteinExistence type="predicted"/>
<dbReference type="Proteomes" id="UP001596407">
    <property type="component" value="Unassembled WGS sequence"/>
</dbReference>
<dbReference type="RefSeq" id="WP_276281513.1">
    <property type="nucleotide sequence ID" value="NZ_CP119809.1"/>
</dbReference>
<dbReference type="AlphaFoldDB" id="A0ABD5WN89"/>
<feature type="transmembrane region" description="Helical" evidence="1">
    <location>
        <begin position="21"/>
        <end position="38"/>
    </location>
</feature>
<keyword evidence="1" id="KW-1133">Transmembrane helix</keyword>
<accession>A0ABD5WN89</accession>
<dbReference type="EMBL" id="JBHSZH010000005">
    <property type="protein sequence ID" value="MFC7080627.1"/>
    <property type="molecule type" value="Genomic_DNA"/>
</dbReference>
<organism evidence="2 3">
    <name type="scientific">Halorussus caseinilyticus</name>
    <dbReference type="NCBI Taxonomy" id="3034025"/>
    <lineage>
        <taxon>Archaea</taxon>
        <taxon>Methanobacteriati</taxon>
        <taxon>Methanobacteriota</taxon>
        <taxon>Stenosarchaea group</taxon>
        <taxon>Halobacteria</taxon>
        <taxon>Halobacteriales</taxon>
        <taxon>Haladaptataceae</taxon>
        <taxon>Halorussus</taxon>
    </lineage>
</organism>
<evidence type="ECO:0000313" key="3">
    <source>
        <dbReference type="Proteomes" id="UP001596407"/>
    </source>
</evidence>
<protein>
    <submittedName>
        <fullName evidence="2">Uncharacterized protein</fullName>
    </submittedName>
</protein>
<name>A0ABD5WN89_9EURY</name>